<dbReference type="InterPro" id="IPR011008">
    <property type="entry name" value="Dimeric_a/b-barrel"/>
</dbReference>
<dbReference type="OrthoDB" id="554933at2"/>
<dbReference type="Proteomes" id="UP000030355">
    <property type="component" value="Unassembled WGS sequence"/>
</dbReference>
<protein>
    <recommendedName>
        <fullName evidence="1">ABM domain-containing protein</fullName>
    </recommendedName>
</protein>
<evidence type="ECO:0000313" key="2">
    <source>
        <dbReference type="EMBL" id="KGF95749.1"/>
    </source>
</evidence>
<dbReference type="eggNOG" id="COG1359">
    <property type="taxonomic scope" value="Bacteria"/>
</dbReference>
<dbReference type="Pfam" id="PF03992">
    <property type="entry name" value="ABM"/>
    <property type="match status" value="1"/>
</dbReference>
<gene>
    <name evidence="2" type="ORF">EU95_1228</name>
</gene>
<dbReference type="Gene3D" id="3.30.70.100">
    <property type="match status" value="1"/>
</dbReference>
<organism evidence="2 3">
    <name type="scientific">Prochlorococcus marinus str. MIT 9201</name>
    <dbReference type="NCBI Taxonomy" id="93057"/>
    <lineage>
        <taxon>Bacteria</taxon>
        <taxon>Bacillati</taxon>
        <taxon>Cyanobacteriota</taxon>
        <taxon>Cyanophyceae</taxon>
        <taxon>Synechococcales</taxon>
        <taxon>Prochlorococcaceae</taxon>
        <taxon>Prochlorococcus</taxon>
    </lineage>
</organism>
<dbReference type="InterPro" id="IPR007138">
    <property type="entry name" value="ABM_dom"/>
</dbReference>
<sequence length="129" mass="14414">MTNFGADTPFILLAKITVKENKVSEYLELADKTDKAVKAVEPGMLHHTFDQDPENPLNFVWSEAYKNDDAFIAHLANPAIGEYLKEHPKLADDFTVEVYGTVGDKCLEVMKGTGVSFKVFQSKLGYSRL</sequence>
<evidence type="ECO:0000259" key="1">
    <source>
        <dbReference type="PROSITE" id="PS51725"/>
    </source>
</evidence>
<dbReference type="RefSeq" id="WP_032522370.1">
    <property type="nucleotide sequence ID" value="NZ_CP138977.1"/>
</dbReference>
<name>A0A0A2A5F8_PROMR</name>
<dbReference type="PROSITE" id="PS51725">
    <property type="entry name" value="ABM"/>
    <property type="match status" value="1"/>
</dbReference>
<feature type="domain" description="ABM" evidence="1">
    <location>
        <begin position="10"/>
        <end position="102"/>
    </location>
</feature>
<dbReference type="EMBL" id="JNAL01000013">
    <property type="protein sequence ID" value="KGF95749.1"/>
    <property type="molecule type" value="Genomic_DNA"/>
</dbReference>
<reference evidence="3" key="1">
    <citation type="journal article" date="2014" name="Sci. Data">
        <title>Genomes of diverse isolates of the marine cyanobacterium Prochlorococcus.</title>
        <authorList>
            <person name="Biller S."/>
            <person name="Berube P."/>
            <person name="Thompson J."/>
            <person name="Kelly L."/>
            <person name="Roggensack S."/>
            <person name="Awad L."/>
            <person name="Roache-Johnson K."/>
            <person name="Ding H."/>
            <person name="Giovannoni S.J."/>
            <person name="Moore L.R."/>
            <person name="Chisholm S.W."/>
        </authorList>
    </citation>
    <scope>NUCLEOTIDE SEQUENCE [LARGE SCALE GENOMIC DNA]</scope>
    <source>
        <strain evidence="3">MIT 9201</strain>
    </source>
</reference>
<accession>A0A0A2A5F8</accession>
<proteinExistence type="predicted"/>
<dbReference type="AlphaFoldDB" id="A0A0A2A5F8"/>
<comment type="caution">
    <text evidence="2">The sequence shown here is derived from an EMBL/GenBank/DDBJ whole genome shotgun (WGS) entry which is preliminary data.</text>
</comment>
<dbReference type="SUPFAM" id="SSF54909">
    <property type="entry name" value="Dimeric alpha+beta barrel"/>
    <property type="match status" value="1"/>
</dbReference>
<evidence type="ECO:0000313" key="3">
    <source>
        <dbReference type="Proteomes" id="UP000030355"/>
    </source>
</evidence>